<dbReference type="PRINTS" id="PR00407">
    <property type="entry name" value="EUMOPTERIN"/>
</dbReference>
<feature type="compositionally biased region" description="Basic and acidic residues" evidence="1">
    <location>
        <begin position="1"/>
        <end position="17"/>
    </location>
</feature>
<evidence type="ECO:0000313" key="3">
    <source>
        <dbReference type="EMBL" id="KKN60951.1"/>
    </source>
</evidence>
<evidence type="ECO:0000259" key="2">
    <source>
        <dbReference type="Pfam" id="PF00174"/>
    </source>
</evidence>
<dbReference type="InterPro" id="IPR000572">
    <property type="entry name" value="OxRdtase_Mopterin-bd_dom"/>
</dbReference>
<dbReference type="EMBL" id="LAZR01000677">
    <property type="protein sequence ID" value="KKN60951.1"/>
    <property type="molecule type" value="Genomic_DNA"/>
</dbReference>
<organism evidence="3">
    <name type="scientific">marine sediment metagenome</name>
    <dbReference type="NCBI Taxonomy" id="412755"/>
    <lineage>
        <taxon>unclassified sequences</taxon>
        <taxon>metagenomes</taxon>
        <taxon>ecological metagenomes</taxon>
    </lineage>
</organism>
<dbReference type="Pfam" id="PF00174">
    <property type="entry name" value="Oxidored_molyb"/>
    <property type="match status" value="1"/>
</dbReference>
<dbReference type="InterPro" id="IPR008335">
    <property type="entry name" value="Mopterin_OxRdtase_euk"/>
</dbReference>
<dbReference type="GO" id="GO:0016491">
    <property type="term" value="F:oxidoreductase activity"/>
    <property type="evidence" value="ECO:0007669"/>
    <property type="project" value="InterPro"/>
</dbReference>
<dbReference type="Gene3D" id="3.90.420.10">
    <property type="entry name" value="Oxidoreductase, molybdopterin-binding domain"/>
    <property type="match status" value="1"/>
</dbReference>
<reference evidence="3" key="1">
    <citation type="journal article" date="2015" name="Nature">
        <title>Complex archaea that bridge the gap between prokaryotes and eukaryotes.</title>
        <authorList>
            <person name="Spang A."/>
            <person name="Saw J.H."/>
            <person name="Jorgensen S.L."/>
            <person name="Zaremba-Niedzwiedzka K."/>
            <person name="Martijn J."/>
            <person name="Lind A.E."/>
            <person name="van Eijk R."/>
            <person name="Schleper C."/>
            <person name="Guy L."/>
            <person name="Ettema T.J."/>
        </authorList>
    </citation>
    <scope>NUCLEOTIDE SEQUENCE</scope>
</reference>
<dbReference type="SUPFAM" id="SSF56524">
    <property type="entry name" value="Oxidoreductase molybdopterin-binding domain"/>
    <property type="match status" value="1"/>
</dbReference>
<dbReference type="AlphaFoldDB" id="A0A0F9UI81"/>
<sequence length="199" mass="23173">MTDKKIIKSSDTERSDRLPPGQHKTGEWPVLHVGRIPWIKKSEWSFKIAGLVEEEKTLDFEQFEKLSRVKIESDIHCVTTWSKFDNFWEGVSTKIIVELANIKANAKHVMIHSYGGYSTNIPLKDFVEDDVLFAVKQNGEDLLPEHGYPVRLVVPKLYFWKSAKWVNGIEFMAKDKAGFWESKGYHNRGNPWKEERYSD</sequence>
<protein>
    <recommendedName>
        <fullName evidence="2">Oxidoreductase molybdopterin-binding domain-containing protein</fullName>
    </recommendedName>
</protein>
<name>A0A0F9UI81_9ZZZZ</name>
<feature type="domain" description="Oxidoreductase molybdopterin-binding" evidence="2">
    <location>
        <begin position="35"/>
        <end position="180"/>
    </location>
</feature>
<dbReference type="InterPro" id="IPR036374">
    <property type="entry name" value="OxRdtase_Mopterin-bd_sf"/>
</dbReference>
<feature type="region of interest" description="Disordered" evidence="1">
    <location>
        <begin position="1"/>
        <end position="26"/>
    </location>
</feature>
<comment type="caution">
    <text evidence="3">The sequence shown here is derived from an EMBL/GenBank/DDBJ whole genome shotgun (WGS) entry which is preliminary data.</text>
</comment>
<dbReference type="PANTHER" id="PTHR43032:SF4">
    <property type="entry name" value="OXIDOREDUCTASE MOLYBDOPTERIN-BINDING DOMAIN-CONTAINING PROTEIN"/>
    <property type="match status" value="1"/>
</dbReference>
<accession>A0A0F9UI81</accession>
<gene>
    <name evidence="3" type="ORF">LCGC14_0526930</name>
</gene>
<proteinExistence type="predicted"/>
<evidence type="ECO:0000256" key="1">
    <source>
        <dbReference type="SAM" id="MobiDB-lite"/>
    </source>
</evidence>
<dbReference type="PANTHER" id="PTHR43032">
    <property type="entry name" value="PROTEIN-METHIONINE-SULFOXIDE REDUCTASE"/>
    <property type="match status" value="1"/>
</dbReference>
<dbReference type="CDD" id="cd02109">
    <property type="entry name" value="arch_bact_SO_family_Moco"/>
    <property type="match status" value="1"/>
</dbReference>